<sequence length="1148" mass="130155">MVLTRSAHKRMIEATTEVRTEEVPRTTAVETNDDSGNLRTRSPGTNGHSSAHTVKSKGNKSVRSTSSSIAARKKRLQLEAAEAKARIQMELIDLKLAVNLKELDEADNCSLLSEGAIEHESEHCIVENWLTDNAQNQKMQTDLQPNGAMGPQVSAAPHVSTAAQDGMDGTVHALASALKDLAAATSAANSSGVNNRMFNRLCTAKELPLFSGDPLDWLYFKKAFEESSRICNFSEDENLWRLRKSLHGAAKDAVTALLISATSVETIMSSLELQFGNPDIIINRILQDIYKLRPISQEYQKDIIAFSIKIIKCKPSEPYLTRTLLGWCVHGCTRMPFKRGKSALQSALILSEESHPSSYESDRILQEMQEEMRHSFAIDAFGISSKSRQNREERQAIEQLESTAKLIDRRWFVGLPWKNTNIKMPDSYDNALIRLRGIEKKMKNNVGFATRYKERVDHLLLNDYASELDSIPNPKHVWYLPHFGVDNPNKQKLRLVFDAAAKCKGMSLNDFLIQGPDLLISLYGIMLRFRERKVAVTGDIKDMFLRVKIHKGDRDAFRFLWKEAADKPVKVFTMSSLIFGANCSPFIAQFVKNKNATRFAAMFPDAVNAIWKQHYMDDYIDSFDNEEIATKLVKDVTYVHQQGGFEIRNFTSNCKSVLCHLLDESLKPTAVTFKNGQQFCTGERTLGLIWFPSEDTLGFDVSFKKIPAPLMAGQKKPTKREMLRVIMSIFDIYGFLSPITIKGKIMLQDTWRSGITWDLEVADDIFTRWKEWLDLLRKVSTLRVPRYYALATKDSIQNESVTKNKSVQNERLENFSYRNLQLHIFCDASTRAMCAAAYWRWYNSNNEVQVSLIASKSRVAPVKYVSVPRLELQAALLASRLANSISPRDEILHTLMTEVEQMVNSRPLTHVTVEPTCEETLTPNHFILGSSSIMPMLGVFDNSDSYLRKQWRISQKLADMFWRRWLREVLPEMRPRTKWHQEQRPLQVGDFVLIVDPSTPRNVWPKGLIVTALPGKDGRTRVVDVKTQNGIFRRSAARLGRGHAAQRRSLEASAFCEALISCKEAAVRLRERGGHATDGYRRQSSVRKRRYAQNLLPGTSEAIGKVVNMPNWVSVRDSSSVQSAIVATWTPGFVLLSCQMQRRGPCTF</sequence>
<dbReference type="Proteomes" id="UP000824533">
    <property type="component" value="Linkage Group LG05"/>
</dbReference>
<comment type="caution">
    <text evidence="1">The sequence shown here is derived from an EMBL/GenBank/DDBJ whole genome shotgun (WGS) entry which is preliminary data.</text>
</comment>
<name>A0ACC1DCR4_9NEOP</name>
<gene>
    <name evidence="1" type="ORF">K1T71_003307</name>
</gene>
<evidence type="ECO:0000313" key="2">
    <source>
        <dbReference type="Proteomes" id="UP000824533"/>
    </source>
</evidence>
<reference evidence="1 2" key="1">
    <citation type="journal article" date="2021" name="Front. Genet.">
        <title>Chromosome-Level Genome Assembly Reveals Significant Gene Expansion in the Toll and IMD Signaling Pathways of Dendrolimus kikuchii.</title>
        <authorList>
            <person name="Zhou J."/>
            <person name="Wu P."/>
            <person name="Xiong Z."/>
            <person name="Liu N."/>
            <person name="Zhao N."/>
            <person name="Ji M."/>
            <person name="Qiu Y."/>
            <person name="Yang B."/>
        </authorList>
    </citation>
    <scope>NUCLEOTIDE SEQUENCE [LARGE SCALE GENOMIC DNA]</scope>
    <source>
        <strain evidence="1">Ann1</strain>
    </source>
</reference>
<organism evidence="1 2">
    <name type="scientific">Dendrolimus kikuchii</name>
    <dbReference type="NCBI Taxonomy" id="765133"/>
    <lineage>
        <taxon>Eukaryota</taxon>
        <taxon>Metazoa</taxon>
        <taxon>Ecdysozoa</taxon>
        <taxon>Arthropoda</taxon>
        <taxon>Hexapoda</taxon>
        <taxon>Insecta</taxon>
        <taxon>Pterygota</taxon>
        <taxon>Neoptera</taxon>
        <taxon>Endopterygota</taxon>
        <taxon>Lepidoptera</taxon>
        <taxon>Glossata</taxon>
        <taxon>Ditrysia</taxon>
        <taxon>Bombycoidea</taxon>
        <taxon>Lasiocampidae</taxon>
        <taxon>Dendrolimus</taxon>
    </lineage>
</organism>
<proteinExistence type="predicted"/>
<protein>
    <submittedName>
        <fullName evidence="1">Uncharacterized protein</fullName>
    </submittedName>
</protein>
<dbReference type="EMBL" id="CM034391">
    <property type="protein sequence ID" value="KAJ0181222.1"/>
    <property type="molecule type" value="Genomic_DNA"/>
</dbReference>
<evidence type="ECO:0000313" key="1">
    <source>
        <dbReference type="EMBL" id="KAJ0181222.1"/>
    </source>
</evidence>
<accession>A0ACC1DCR4</accession>
<keyword evidence="2" id="KW-1185">Reference proteome</keyword>